<proteinExistence type="predicted"/>
<evidence type="ECO:0000313" key="1">
    <source>
        <dbReference type="EMBL" id="CAB4181104.1"/>
    </source>
</evidence>
<sequence length="413" mass="45714">MSGFSPGDLLVKKFMITSDRGSLDLSKSFVSASIYESIFTPGIIVDIEVLDTDDQIGALKISGDEKVDITFEVPGGSSATYKLGISSLGEVKGETSSLKHKTYKINTVSIEALKAKNNYVEKTFSAQISDIIKTIHKDYLQSSKKIEVEETKGKQDIKISHKNPYEAIEIAMKRAVSSENKSSLFVFFETRSGSEQIFKFTTIEKLFKGSSVKTFKQSDSINTSMSNKTDDQIFGVETPNQFNAVDRIAVGGQVKVATFNFRTWEYTKNTITKSSKDYKTGGGQDINTGKFNQEYREPQGQAKPRLLLIPVDTSQRAKTSIPTYIADRQTFASTLMQGTVKLRVPGDLKLKAGDVVTANLPTRKGTTENVKNDSSLSGKFLISRIHHDIGRQEEKPRYTCVIELLKGNPESAK</sequence>
<dbReference type="EMBL" id="LR797022">
    <property type="protein sequence ID" value="CAB4181104.1"/>
    <property type="molecule type" value="Genomic_DNA"/>
</dbReference>
<reference evidence="1" key="1">
    <citation type="submission" date="2020-05" db="EMBL/GenBank/DDBJ databases">
        <authorList>
            <person name="Chiriac C."/>
            <person name="Salcher M."/>
            <person name="Ghai R."/>
            <person name="Kavagutti S V."/>
        </authorList>
    </citation>
    <scope>NUCLEOTIDE SEQUENCE</scope>
</reference>
<accession>A0A6J5QNG7</accession>
<organism evidence="1">
    <name type="scientific">uncultured Caudovirales phage</name>
    <dbReference type="NCBI Taxonomy" id="2100421"/>
    <lineage>
        <taxon>Viruses</taxon>
        <taxon>Duplodnaviria</taxon>
        <taxon>Heunggongvirae</taxon>
        <taxon>Uroviricota</taxon>
        <taxon>Caudoviricetes</taxon>
        <taxon>Peduoviridae</taxon>
        <taxon>Maltschvirus</taxon>
        <taxon>Maltschvirus maltsch</taxon>
    </lineage>
</organism>
<name>A0A6J5QNG7_9CAUD</name>
<gene>
    <name evidence="1" type="ORF">UFOVP1071_11</name>
</gene>
<protein>
    <submittedName>
        <fullName evidence="1">Uncharacterized protein</fullName>
    </submittedName>
</protein>